<dbReference type="OrthoDB" id="5953307at2"/>
<protein>
    <recommendedName>
        <fullName evidence="5">DUF1203 domain-containing protein</fullName>
    </recommendedName>
</protein>
<accession>A0A0S3KFE8</accession>
<evidence type="ECO:0000313" key="4">
    <source>
        <dbReference type="Proteomes" id="UP000183039"/>
    </source>
</evidence>
<reference evidence="1 3" key="2">
    <citation type="submission" date="2015-12" db="EMBL/GenBank/DDBJ databases">
        <authorList>
            <person name="Lauer A."/>
            <person name="Humrighouse B."/>
            <person name="Loparev V."/>
            <person name="Shewmaker P.L."/>
            <person name="Whitney A.M."/>
            <person name="McLaughlin R.W."/>
        </authorList>
    </citation>
    <scope>NUCLEOTIDE SEQUENCE [LARGE SCALE GENOMIC DNA]</scope>
    <source>
        <strain evidence="1 3">LMG 23085</strain>
    </source>
</reference>
<dbReference type="KEGG" id="ess:ATZ33_17000"/>
<dbReference type="Proteomes" id="UP000183039">
    <property type="component" value="Unassembled WGS sequence"/>
</dbReference>
<proteinExistence type="predicted"/>
<dbReference type="PIRSF" id="PIRSF034110">
    <property type="entry name" value="DUF1203"/>
    <property type="match status" value="1"/>
</dbReference>
<name>A0A0S3KFE8_9ENTE</name>
<evidence type="ECO:0000313" key="3">
    <source>
        <dbReference type="Proteomes" id="UP000065511"/>
    </source>
</evidence>
<evidence type="ECO:0008006" key="5">
    <source>
        <dbReference type="Google" id="ProtNLM"/>
    </source>
</evidence>
<dbReference type="Proteomes" id="UP000065511">
    <property type="component" value="Chromosome"/>
</dbReference>
<keyword evidence="3" id="KW-1185">Reference proteome</keyword>
<dbReference type="InterPro" id="IPR009593">
    <property type="entry name" value="DUF1203"/>
</dbReference>
<sequence>MKNNFLITGLKRKDFLWLNAMTTEELEAKNIKKQIVDSSPGFPCRISLKEGLIGETTYLLNYHHLSMQSPYDATGPIFVTLGKGESALQLNEIPSVIYDRFTSLRCYDILGMIIDAYLYEPKSLTPEVISHILANDKIAFVDVHNAARGCYSARINRA</sequence>
<gene>
    <name evidence="1" type="ORF">ATZ33_17000</name>
    <name evidence="2" type="ORF">RV15_GL002091</name>
</gene>
<evidence type="ECO:0000313" key="1">
    <source>
        <dbReference type="EMBL" id="ALS03014.1"/>
    </source>
</evidence>
<organism evidence="2 4">
    <name type="scientific">Enterococcus silesiacus</name>
    <dbReference type="NCBI Taxonomy" id="332949"/>
    <lineage>
        <taxon>Bacteria</taxon>
        <taxon>Bacillati</taxon>
        <taxon>Bacillota</taxon>
        <taxon>Bacilli</taxon>
        <taxon>Lactobacillales</taxon>
        <taxon>Enterococcaceae</taxon>
        <taxon>Enterococcus</taxon>
    </lineage>
</organism>
<evidence type="ECO:0000313" key="2">
    <source>
        <dbReference type="EMBL" id="OJG92957.1"/>
    </source>
</evidence>
<dbReference type="RefSeq" id="WP_071876520.1">
    <property type="nucleotide sequence ID" value="NZ_JXLC01000003.1"/>
</dbReference>
<dbReference type="EMBL" id="CP013614">
    <property type="protein sequence ID" value="ALS03014.1"/>
    <property type="molecule type" value="Genomic_DNA"/>
</dbReference>
<reference evidence="2 4" key="1">
    <citation type="submission" date="2014-12" db="EMBL/GenBank/DDBJ databases">
        <title>Draft genome sequences of 29 type strains of Enterococci.</title>
        <authorList>
            <person name="Zhong Z."/>
            <person name="Sun Z."/>
            <person name="Liu W."/>
            <person name="Zhang W."/>
            <person name="Zhang H."/>
        </authorList>
    </citation>
    <scope>NUCLEOTIDE SEQUENCE [LARGE SCALE GENOMIC DNA]</scope>
    <source>
        <strain evidence="2 4">DSM 22801</strain>
    </source>
</reference>
<dbReference type="EMBL" id="JXLC01000003">
    <property type="protein sequence ID" value="OJG92957.1"/>
    <property type="molecule type" value="Genomic_DNA"/>
</dbReference>
<dbReference type="Pfam" id="PF06718">
    <property type="entry name" value="DUF1203"/>
    <property type="match status" value="1"/>
</dbReference>
<dbReference type="AlphaFoldDB" id="A0A0S3KFE8"/>